<keyword evidence="1" id="KW-0175">Coiled coil</keyword>
<evidence type="ECO:0000313" key="4">
    <source>
        <dbReference type="Proteomes" id="UP000054007"/>
    </source>
</evidence>
<evidence type="ECO:0000256" key="2">
    <source>
        <dbReference type="SAM" id="MobiDB-lite"/>
    </source>
</evidence>
<gene>
    <name evidence="3" type="ORF">CYLTODRAFT_421977</name>
</gene>
<name>A0A0D7BBX9_9AGAR</name>
<accession>A0A0D7BBX9</accession>
<protein>
    <submittedName>
        <fullName evidence="3">Uncharacterized protein</fullName>
    </submittedName>
</protein>
<dbReference type="EMBL" id="KN880511">
    <property type="protein sequence ID" value="KIY68028.1"/>
    <property type="molecule type" value="Genomic_DNA"/>
</dbReference>
<feature type="compositionally biased region" description="Polar residues" evidence="2">
    <location>
        <begin position="181"/>
        <end position="192"/>
    </location>
</feature>
<feature type="region of interest" description="Disordered" evidence="2">
    <location>
        <begin position="153"/>
        <end position="235"/>
    </location>
</feature>
<organism evidence="3 4">
    <name type="scientific">Cylindrobasidium torrendii FP15055 ss-10</name>
    <dbReference type="NCBI Taxonomy" id="1314674"/>
    <lineage>
        <taxon>Eukaryota</taxon>
        <taxon>Fungi</taxon>
        <taxon>Dikarya</taxon>
        <taxon>Basidiomycota</taxon>
        <taxon>Agaricomycotina</taxon>
        <taxon>Agaricomycetes</taxon>
        <taxon>Agaricomycetidae</taxon>
        <taxon>Agaricales</taxon>
        <taxon>Marasmiineae</taxon>
        <taxon>Physalacriaceae</taxon>
        <taxon>Cylindrobasidium</taxon>
    </lineage>
</organism>
<evidence type="ECO:0000313" key="3">
    <source>
        <dbReference type="EMBL" id="KIY68028.1"/>
    </source>
</evidence>
<feature type="coiled-coil region" evidence="1">
    <location>
        <begin position="291"/>
        <end position="318"/>
    </location>
</feature>
<keyword evidence="4" id="KW-1185">Reference proteome</keyword>
<dbReference type="Proteomes" id="UP000054007">
    <property type="component" value="Unassembled WGS sequence"/>
</dbReference>
<proteinExistence type="predicted"/>
<evidence type="ECO:0000256" key="1">
    <source>
        <dbReference type="SAM" id="Coils"/>
    </source>
</evidence>
<sequence length="416" mass="46687">MPHTDAVSKSTRPQFANALTRLLDNIANKRIVELYHQIIEDLSKGTCSARRFSHVYDSAEACATCSNAKSCTTQPGRIACGPCLATQRVCSRVEAAARDVLDREYEYEPRRVSRALRRNQLTVKSSSSLLLPISPYKTIAINRLDFESRADRLHIERKSTPPPRGSIVPRSPHPSLPAATTMPSQLTISGSTVVGRPSRSISPPDTPGPPQFPRLSGVVGPPSTPAEQLAEDNKSLQESLAQRDHIVRELRTERNGLYETVKALRAQLQAQEAVQGDKARQDYLEREILMLRAERNERDVLAAKNEELERKLEANQTHLYVYARLLTVEHLRGEPSRNELLEGAAEISQCIRQNMCERPTVDDFKSLQEIVATMIAKSNEADGENWKKERQILKTAIQDLDSQVCEWLAKVNPKHF</sequence>
<dbReference type="AlphaFoldDB" id="A0A0D7BBX9"/>
<reference evidence="3 4" key="1">
    <citation type="journal article" date="2015" name="Fungal Genet. Biol.">
        <title>Evolution of novel wood decay mechanisms in Agaricales revealed by the genome sequences of Fistulina hepatica and Cylindrobasidium torrendii.</title>
        <authorList>
            <person name="Floudas D."/>
            <person name="Held B.W."/>
            <person name="Riley R."/>
            <person name="Nagy L.G."/>
            <person name="Koehler G."/>
            <person name="Ransdell A.S."/>
            <person name="Younus H."/>
            <person name="Chow J."/>
            <person name="Chiniquy J."/>
            <person name="Lipzen A."/>
            <person name="Tritt A."/>
            <person name="Sun H."/>
            <person name="Haridas S."/>
            <person name="LaButti K."/>
            <person name="Ohm R.A."/>
            <person name="Kues U."/>
            <person name="Blanchette R.A."/>
            <person name="Grigoriev I.V."/>
            <person name="Minto R.E."/>
            <person name="Hibbett D.S."/>
        </authorList>
    </citation>
    <scope>NUCLEOTIDE SEQUENCE [LARGE SCALE GENOMIC DNA]</scope>
    <source>
        <strain evidence="3 4">FP15055 ss-10</strain>
    </source>
</reference>